<evidence type="ECO:0000313" key="2">
    <source>
        <dbReference type="Proteomes" id="UP000265798"/>
    </source>
</evidence>
<organism evidence="1 2">
    <name type="scientific">Leptospira stimsonii</name>
    <dbReference type="NCBI Taxonomy" id="2202203"/>
    <lineage>
        <taxon>Bacteria</taxon>
        <taxon>Pseudomonadati</taxon>
        <taxon>Spirochaetota</taxon>
        <taxon>Spirochaetia</taxon>
        <taxon>Leptospirales</taxon>
        <taxon>Leptospiraceae</taxon>
        <taxon>Leptospira</taxon>
    </lineage>
</organism>
<dbReference type="RefSeq" id="WP_118971010.1">
    <property type="nucleotide sequence ID" value="NZ_QHCT01000020.1"/>
</dbReference>
<comment type="caution">
    <text evidence="1">The sequence shown here is derived from an EMBL/GenBank/DDBJ whole genome shotgun (WGS) entry which is preliminary data.</text>
</comment>
<accession>A0A396YKC1</accession>
<evidence type="ECO:0008006" key="3">
    <source>
        <dbReference type="Google" id="ProtNLM"/>
    </source>
</evidence>
<dbReference type="Pfam" id="PF15931">
    <property type="entry name" value="DUF4747"/>
    <property type="match status" value="1"/>
</dbReference>
<proteinExistence type="predicted"/>
<name>A0A396YKC1_9LEPT</name>
<dbReference type="OrthoDB" id="788845at2"/>
<dbReference type="AlphaFoldDB" id="A0A396YKC1"/>
<dbReference type="InterPro" id="IPR031832">
    <property type="entry name" value="DUF4747"/>
</dbReference>
<gene>
    <name evidence="1" type="ORF">DLM75_23845</name>
</gene>
<protein>
    <recommendedName>
        <fullName evidence="3">DUF4747 domain-containing protein</fullName>
    </recommendedName>
</protein>
<dbReference type="EMBL" id="QHCT01000020">
    <property type="protein sequence ID" value="RHX83622.1"/>
    <property type="molecule type" value="Genomic_DNA"/>
</dbReference>
<evidence type="ECO:0000313" key="1">
    <source>
        <dbReference type="EMBL" id="RHX83622.1"/>
    </source>
</evidence>
<reference evidence="2" key="1">
    <citation type="submission" date="2018-05" db="EMBL/GenBank/DDBJ databases">
        <title>Leptospira yasudae sp. nov. and Leptospira stimsonii sp. nov., two pathogenic species of the genus Leptospira isolated from environmental sources.</title>
        <authorList>
            <person name="Casanovas-Massana A."/>
            <person name="Hamond C."/>
            <person name="Santos L.A."/>
            <person name="Hacker K.P."/>
            <person name="Balassiano I."/>
            <person name="Medeiros M.A."/>
            <person name="Reis M.G."/>
            <person name="Ko A.I."/>
            <person name="Wunder E.A."/>
        </authorList>
    </citation>
    <scope>NUCLEOTIDE SEQUENCE [LARGE SCALE GENOMIC DNA]</scope>
    <source>
        <strain evidence="2">Yale</strain>
    </source>
</reference>
<dbReference type="Proteomes" id="UP000265798">
    <property type="component" value="Unassembled WGS sequence"/>
</dbReference>
<sequence>MNKKVTKRQKKEKNKKVEYYALNIKYTGPEKGPYDYQALFLKVLNKAVPIEISSGIHLWFRLPQQQKFSEGTLISGRLSRFTKIEHENWLDTNQNKAIEMKLKKGIYPNHYETEYIFIPEAHRAIFKKNRGLTIKSIQKYAESLFEKIFPKENLFSISIEKSADYIADILEARSIFNLEFKITPSNLDIQEEASQFMDEELHKGNIGRIHGRMEGKGGGSINGKDSKLVNGILGAAKSNGQVSAKIEDSEGKIKRIKTEDYPRKFVVKYPESQDENLSILKHILSIFRGR</sequence>